<organism evidence="1">
    <name type="scientific">Pandoravirus neocaledonia</name>
    <dbReference type="NCBI Taxonomy" id="2107708"/>
    <lineage>
        <taxon>Viruses</taxon>
        <taxon>Pandoravirus</taxon>
    </lineage>
</organism>
<accession>A0A2U7UCZ7</accession>
<reference evidence="1" key="1">
    <citation type="journal article" date="2018" name="Nat. Commun.">
        <title>Diversity and evolution of the emerging Pandoraviridae family.</title>
        <authorList>
            <person name="Legendre M."/>
            <person name="Fabre E."/>
            <person name="Poirot O."/>
            <person name="Jeudy S."/>
            <person name="Lartigue A."/>
            <person name="Alempic J.M."/>
            <person name="Beucher L."/>
            <person name="Philippe N."/>
            <person name="Bertaux L."/>
            <person name="Christo-Foroux E."/>
            <person name="Labadie K."/>
            <person name="Coute Y."/>
            <person name="Abergel C."/>
            <person name="Claverie J.M."/>
        </authorList>
    </citation>
    <scope>NUCLEOTIDE SEQUENCE [LARGE SCALE GENOMIC DNA]</scope>
    <source>
        <strain evidence="1">Neocaledonia</strain>
    </source>
</reference>
<dbReference type="InterPro" id="IPR043654">
    <property type="entry name" value="DUF5879"/>
</dbReference>
<name>A0A2U7UCZ7_9VIRU</name>
<proteinExistence type="predicted"/>
<protein>
    <submittedName>
        <fullName evidence="1">Uncharacterized protein</fullName>
    </submittedName>
</protein>
<dbReference type="Proteomes" id="UP000249287">
    <property type="component" value="Segment"/>
</dbReference>
<dbReference type="GeneID" id="36843010"/>
<dbReference type="RefSeq" id="YP_009482300.1">
    <property type="nucleotide sequence ID" value="NC_037666.1"/>
</dbReference>
<sequence length="370" mass="39979">MEPTTGQCAWDAQHQAGLEEAARTGIMPYAGEAISAREDAFDRAVVRFAMSAIESWMASPACADHATMQPPDPLGPLGDRTPIPPTLCIQHSARDAGFCASLLPDGTGCYVYRFDPHWAVPMDRVGQCAFAGPQPLCAMCFQVGGGCLYCNPWPAATEPPARTDPGSVDPQRWPIGVLWTWTHAEMEDRQVAILRCLGSVCYYAALHRTVRGTDTARKVTLHTSPIDDHHRHGVCISSASWAFCVAKRLAGKRRNGDGSSSTSETTLVKNDVTVRYCRTPMRAQTALTAHDCTIGLAEARAALDRLKYMERLCHITDSSDHTTICRKLGALKGWIAAVDALLSAGVFYPAIVAPYEAALLGALTHGLVGR</sequence>
<gene>
    <name evidence="1" type="ORF">pneo_cds_690</name>
</gene>
<dbReference type="EMBL" id="MG011690">
    <property type="protein sequence ID" value="AVK76297.1"/>
    <property type="molecule type" value="Genomic_DNA"/>
</dbReference>
<evidence type="ECO:0000313" key="1">
    <source>
        <dbReference type="EMBL" id="AVK76297.1"/>
    </source>
</evidence>
<dbReference type="KEGG" id="vg:36843010"/>
<dbReference type="Pfam" id="PF19207">
    <property type="entry name" value="DUF5879"/>
    <property type="match status" value="1"/>
</dbReference>